<name>A0ACB7F123_NIBAL</name>
<gene>
    <name evidence="1" type="ORF">GBF38_019117</name>
</gene>
<reference evidence="1" key="1">
    <citation type="submission" date="2020-04" db="EMBL/GenBank/DDBJ databases">
        <title>A chromosome-scale assembly and high-density genetic map of the yellow drum (Nibea albiflora) genome.</title>
        <authorList>
            <person name="Xu D."/>
            <person name="Zhang W."/>
            <person name="Chen R."/>
            <person name="Tan P."/>
            <person name="Wang L."/>
            <person name="Song H."/>
            <person name="Tian L."/>
            <person name="Zhu Q."/>
            <person name="Wang B."/>
        </authorList>
    </citation>
    <scope>NUCLEOTIDE SEQUENCE</scope>
    <source>
        <strain evidence="1">ZJHYS-2018</strain>
    </source>
</reference>
<comment type="caution">
    <text evidence="1">The sequence shown here is derived from an EMBL/GenBank/DDBJ whole genome shotgun (WGS) entry which is preliminary data.</text>
</comment>
<dbReference type="EMBL" id="CM024807">
    <property type="protein sequence ID" value="KAG8008117.1"/>
    <property type="molecule type" value="Genomic_DNA"/>
</dbReference>
<sequence>MLRPLPVLLAVIAAGAARSNKMFDISSRPVTFYGQTYKQVYLDLTGDNVTICFNTGPGQDCIVGPLASLVQSRFEIRPYSESTEKLIRRLAPTIKRNLKGSVSFDYIFGASTLMLHDFGTQAALYVFIDIDDRNASYAFDAVVNGTVVDTFTFTEDSYGNINGATDISGCRRSGVVYKPGTVISRDPETFSDLICNEFAVIETRLIESELVRAEDRQTF</sequence>
<evidence type="ECO:0000313" key="2">
    <source>
        <dbReference type="Proteomes" id="UP000805704"/>
    </source>
</evidence>
<organism evidence="1 2">
    <name type="scientific">Nibea albiflora</name>
    <name type="common">Yellow drum</name>
    <name type="synonym">Corvina albiflora</name>
    <dbReference type="NCBI Taxonomy" id="240163"/>
    <lineage>
        <taxon>Eukaryota</taxon>
        <taxon>Metazoa</taxon>
        <taxon>Chordata</taxon>
        <taxon>Craniata</taxon>
        <taxon>Vertebrata</taxon>
        <taxon>Euteleostomi</taxon>
        <taxon>Actinopterygii</taxon>
        <taxon>Neopterygii</taxon>
        <taxon>Teleostei</taxon>
        <taxon>Neoteleostei</taxon>
        <taxon>Acanthomorphata</taxon>
        <taxon>Eupercaria</taxon>
        <taxon>Sciaenidae</taxon>
        <taxon>Nibea</taxon>
    </lineage>
</organism>
<proteinExistence type="predicted"/>
<keyword evidence="2" id="KW-1185">Reference proteome</keyword>
<evidence type="ECO:0000313" key="1">
    <source>
        <dbReference type="EMBL" id="KAG8008117.1"/>
    </source>
</evidence>
<accession>A0ACB7F123</accession>
<dbReference type="Proteomes" id="UP000805704">
    <property type="component" value="Chromosome 19"/>
</dbReference>
<protein>
    <submittedName>
        <fullName evidence="1">Uncharacterized protein</fullName>
    </submittedName>
</protein>